<organism evidence="1 2">
    <name type="scientific">Erythrobacter fulvus</name>
    <dbReference type="NCBI Taxonomy" id="2987523"/>
    <lineage>
        <taxon>Bacteria</taxon>
        <taxon>Pseudomonadati</taxon>
        <taxon>Pseudomonadota</taxon>
        <taxon>Alphaproteobacteria</taxon>
        <taxon>Sphingomonadales</taxon>
        <taxon>Erythrobacteraceae</taxon>
        <taxon>Erythrobacter/Porphyrobacter group</taxon>
        <taxon>Erythrobacter</taxon>
    </lineage>
</organism>
<name>A0ABT5JS37_9SPHN</name>
<dbReference type="RefSeq" id="WP_273678723.1">
    <property type="nucleotide sequence ID" value="NZ_JAQQXQ010000010.1"/>
</dbReference>
<evidence type="ECO:0000313" key="1">
    <source>
        <dbReference type="EMBL" id="MDC8755514.1"/>
    </source>
</evidence>
<dbReference type="Proteomes" id="UP001216558">
    <property type="component" value="Unassembled WGS sequence"/>
</dbReference>
<comment type="caution">
    <text evidence="1">The sequence shown here is derived from an EMBL/GenBank/DDBJ whole genome shotgun (WGS) entry which is preliminary data.</text>
</comment>
<dbReference type="EMBL" id="JAQQXQ010000010">
    <property type="protein sequence ID" value="MDC8755514.1"/>
    <property type="molecule type" value="Genomic_DNA"/>
</dbReference>
<keyword evidence="2" id="KW-1185">Reference proteome</keyword>
<evidence type="ECO:0000313" key="2">
    <source>
        <dbReference type="Proteomes" id="UP001216558"/>
    </source>
</evidence>
<accession>A0ABT5JS37</accession>
<protein>
    <submittedName>
        <fullName evidence="1">Uncharacterized protein</fullName>
    </submittedName>
</protein>
<gene>
    <name evidence="1" type="ORF">OIK40_12765</name>
</gene>
<proteinExistence type="predicted"/>
<sequence length="139" mass="15251">MIVSGTVQLLSCPECGADHPLFRFCGDTDMATDGLASAGDRDRQRLALFHTRDAEVEQDEELRSARLAEAIQRAPSAVGLDFQSFRTLYQPSELTYRCPWCDAAETTVSQEMTPAEFVDAGGRIDCIGAIELREGQAFS</sequence>
<reference evidence="1 2" key="1">
    <citation type="submission" date="2022-10" db="EMBL/GenBank/DDBJ databases">
        <title>Erythrobacter sp. sf7 Genome sequencing.</title>
        <authorList>
            <person name="Park S."/>
        </authorList>
    </citation>
    <scope>NUCLEOTIDE SEQUENCE [LARGE SCALE GENOMIC DNA]</scope>
    <source>
        <strain evidence="2">sf7</strain>
    </source>
</reference>